<evidence type="ECO:0000313" key="8">
    <source>
        <dbReference type="EMBL" id="EEX04773.1"/>
    </source>
</evidence>
<feature type="transmembrane region" description="Helical" evidence="6">
    <location>
        <begin position="26"/>
        <end position="48"/>
    </location>
</feature>
<evidence type="ECO:0000256" key="6">
    <source>
        <dbReference type="SAM" id="Phobius"/>
    </source>
</evidence>
<evidence type="ECO:0000313" key="9">
    <source>
        <dbReference type="Proteomes" id="UP000005740"/>
    </source>
</evidence>
<organism evidence="8 9">
    <name type="scientific">Acinetobacter baumannii (strain ATCC 19606 / DSM 30007 / JCM 6841 / CCUG 19606 / CIP 70.34 / NBRC 109757 / NCIMB 12457 / NCTC 12156 / 81)</name>
    <dbReference type="NCBI Taxonomy" id="575584"/>
    <lineage>
        <taxon>Bacteria</taxon>
        <taxon>Pseudomonadati</taxon>
        <taxon>Pseudomonadota</taxon>
        <taxon>Gammaproteobacteria</taxon>
        <taxon>Moraxellales</taxon>
        <taxon>Moraxellaceae</taxon>
        <taxon>Acinetobacter</taxon>
        <taxon>Acinetobacter calcoaceticus/baumannii complex</taxon>
    </lineage>
</organism>
<keyword evidence="4 6" id="KW-1133">Transmembrane helix</keyword>
<dbReference type="GO" id="GO:0022857">
    <property type="term" value="F:transmembrane transporter activity"/>
    <property type="evidence" value="ECO:0007669"/>
    <property type="project" value="InterPro"/>
</dbReference>
<feature type="domain" description="Major facilitator superfamily (MFS) profile" evidence="7">
    <location>
        <begin position="26"/>
        <end position="443"/>
    </location>
</feature>
<feature type="transmembrane region" description="Helical" evidence="6">
    <location>
        <begin position="299"/>
        <end position="318"/>
    </location>
</feature>
<feature type="transmembrane region" description="Helical" evidence="6">
    <location>
        <begin position="380"/>
        <end position="399"/>
    </location>
</feature>
<keyword evidence="3 6" id="KW-0812">Transmembrane</keyword>
<feature type="transmembrane region" description="Helical" evidence="6">
    <location>
        <begin position="54"/>
        <end position="75"/>
    </location>
</feature>
<dbReference type="AlphaFoldDB" id="D0C708"/>
<evidence type="ECO:0000259" key="7">
    <source>
        <dbReference type="PROSITE" id="PS50850"/>
    </source>
</evidence>
<evidence type="ECO:0000256" key="5">
    <source>
        <dbReference type="ARBA" id="ARBA00023136"/>
    </source>
</evidence>
<dbReference type="Gene3D" id="1.20.1250.20">
    <property type="entry name" value="MFS general substrate transporter like domains"/>
    <property type="match status" value="2"/>
</dbReference>
<feature type="transmembrane region" description="Helical" evidence="6">
    <location>
        <begin position="419"/>
        <end position="439"/>
    </location>
</feature>
<proteinExistence type="predicted"/>
<dbReference type="InterPro" id="IPR020846">
    <property type="entry name" value="MFS_dom"/>
</dbReference>
<feature type="transmembrane region" description="Helical" evidence="6">
    <location>
        <begin position="87"/>
        <end position="111"/>
    </location>
</feature>
<dbReference type="Proteomes" id="UP000005740">
    <property type="component" value="Unassembled WGS sequence"/>
</dbReference>
<evidence type="ECO:0000256" key="4">
    <source>
        <dbReference type="ARBA" id="ARBA00022989"/>
    </source>
</evidence>
<protein>
    <submittedName>
        <fullName evidence="8">Transporter, major facilitator family protein</fullName>
    </submittedName>
</protein>
<dbReference type="InterPro" id="IPR036259">
    <property type="entry name" value="MFS_trans_sf"/>
</dbReference>
<gene>
    <name evidence="8" type="ORF">HMPREF0010_00538</name>
</gene>
<keyword evidence="2" id="KW-0813">Transport</keyword>
<comment type="subcellular location">
    <subcellularLocation>
        <location evidence="1">Membrane</location>
        <topology evidence="1">Multi-pass membrane protein</topology>
    </subcellularLocation>
</comment>
<sequence length="462" mass="51018">MRVIMEDIKNVTALEEQTIKRISSRIIPFLIILFIMAFLDRTNIGFAALHMNDAIGITQTIFGLGAGVFFLGYFIAEVPSNVLLHRFGARIWIARIMITWGIIAGLMGFIHSGTQFIILRFLLGIAEAGFFPGVIFYLTLWFPAKYRARVFATFYLGLPIAQIIGAPISVGLMQWGNTIGYEGWRLMYVLEGIPSIILGLICLKYLTNNPKEAQWLTAEQRQWLMNTLEREEREKEQSADAALTKGELIKQVFKNPLVWIMAIVYFGITSGSNAMFFFLPSVLESFRNTFGMQISLIQNGLLTAIPYAFAAVGMVLWSRRSDRKQERYKHGACAALMAALAIAIALIVNQPWAIIVGFILLAIGVFSAINIFWTIPGQTLTGVGAAAGIGLINSVGNLSGFTGPYLTGYLYTSTGTYTVAFLAIAGFVAMGGLGLLLLAKLKSDSLKVEQQRLKVRTATEMK</sequence>
<reference evidence="9" key="1">
    <citation type="journal article" date="2012" name="PLoS ONE">
        <title>The success of Acinetobacter species; genetic, metabolic and virulence attributes.</title>
        <authorList>
            <person name="Peleg A.Y."/>
            <person name="de Breij A."/>
            <person name="Adams M.D."/>
            <person name="Cerqueira G.M."/>
            <person name="Mocali S."/>
            <person name="Galardini M."/>
            <person name="Nibbering P.H."/>
            <person name="Earl A.M."/>
            <person name="Ward D.V."/>
            <person name="Paterson D.L."/>
            <person name="Seifert H."/>
            <person name="Dijkshoorn L."/>
        </authorList>
    </citation>
    <scope>NUCLEOTIDE SEQUENCE [LARGE SCALE GENOMIC DNA]</scope>
    <source>
        <strain evidence="9">ATCC 19606 / DSM 30007 / JCM 6841 / CCUG 19606 / CIP 70.34 / NBRC 109757 / NCIMB 12457 / NCTC 12156 / 81</strain>
    </source>
</reference>
<dbReference type="Pfam" id="PF07690">
    <property type="entry name" value="MFS_1"/>
    <property type="match status" value="1"/>
</dbReference>
<name>D0C708_ACIB2</name>
<dbReference type="InterPro" id="IPR011701">
    <property type="entry name" value="MFS"/>
</dbReference>
<evidence type="ECO:0000256" key="2">
    <source>
        <dbReference type="ARBA" id="ARBA00022448"/>
    </source>
</evidence>
<dbReference type="SUPFAM" id="SSF103473">
    <property type="entry name" value="MFS general substrate transporter"/>
    <property type="match status" value="1"/>
</dbReference>
<feature type="transmembrane region" description="Helical" evidence="6">
    <location>
        <begin position="354"/>
        <end position="373"/>
    </location>
</feature>
<dbReference type="FunFam" id="1.20.1250.20:FF:000018">
    <property type="entry name" value="MFS transporter permease"/>
    <property type="match status" value="1"/>
</dbReference>
<evidence type="ECO:0000256" key="1">
    <source>
        <dbReference type="ARBA" id="ARBA00004141"/>
    </source>
</evidence>
<evidence type="ECO:0000256" key="3">
    <source>
        <dbReference type="ARBA" id="ARBA00022692"/>
    </source>
</evidence>
<feature type="transmembrane region" description="Helical" evidence="6">
    <location>
        <begin position="154"/>
        <end position="175"/>
    </location>
</feature>
<dbReference type="GO" id="GO:0016020">
    <property type="term" value="C:membrane"/>
    <property type="evidence" value="ECO:0007669"/>
    <property type="project" value="UniProtKB-SubCell"/>
</dbReference>
<accession>D0C708</accession>
<dbReference type="CDD" id="cd17319">
    <property type="entry name" value="MFS_ExuT_GudP_like"/>
    <property type="match status" value="1"/>
</dbReference>
<dbReference type="BioCyc" id="ABAU575584-HMP:GM69-543-MONOMER"/>
<feature type="transmembrane region" description="Helical" evidence="6">
    <location>
        <begin position="257"/>
        <end position="279"/>
    </location>
</feature>
<feature type="transmembrane region" description="Helical" evidence="6">
    <location>
        <begin position="330"/>
        <end position="348"/>
    </location>
</feature>
<keyword evidence="5 6" id="KW-0472">Membrane</keyword>
<dbReference type="PROSITE" id="PS50850">
    <property type="entry name" value="MFS"/>
    <property type="match status" value="1"/>
</dbReference>
<feature type="transmembrane region" description="Helical" evidence="6">
    <location>
        <begin position="117"/>
        <end position="142"/>
    </location>
</feature>
<dbReference type="EMBL" id="GG704572">
    <property type="protein sequence ID" value="EEX04773.1"/>
    <property type="molecule type" value="Genomic_DNA"/>
</dbReference>
<dbReference type="PANTHER" id="PTHR43791">
    <property type="entry name" value="PERMEASE-RELATED"/>
    <property type="match status" value="1"/>
</dbReference>
<dbReference type="PANTHER" id="PTHR43791:SF36">
    <property type="entry name" value="TRANSPORTER, PUTATIVE (AFU_ORTHOLOGUE AFUA_6G08340)-RELATED"/>
    <property type="match status" value="1"/>
</dbReference>
<feature type="transmembrane region" description="Helical" evidence="6">
    <location>
        <begin position="187"/>
        <end position="206"/>
    </location>
</feature>